<evidence type="ECO:0000313" key="5">
    <source>
        <dbReference type="EMBL" id="MCK9875899.1"/>
    </source>
</evidence>
<evidence type="ECO:0000256" key="3">
    <source>
        <dbReference type="SAM" id="SignalP"/>
    </source>
</evidence>
<sequence length="388" mass="40159">MPFVVMVVVALLASVGLAGCSSTDSASASVCSSPGVDDHQIDLGVIYPQSGPASGIFGAVRAGVDARLGAVNAAGGIHGRRVVYQWRDDQGTAPTNTAAARALVEQRHVFGIIELSVAGSASTDYLAREGVPVTGTAYGQVWANNVAVDTQGRFVQEQGGRRAVILHTALSQAVSNSAASYARSLTAAGVRVLDTITYTGGIDDPAAVGRRIAASGADTVVGVLAPRDLVTLVDAVRGGGYPLKVVLSAAGYDHQLLRTVGSRMAGISIPVFYRPFELGGRGVEAYVDAMRRYAPQVAEPEQDTAVAAYISTDMFLRGLQLAGTCPTRAGFTAALRTLNSYDADGLISPMSLRSVAAQTNSCYSFVQANVTGDGFVVVEPNLCGQELS</sequence>
<dbReference type="CDD" id="cd06341">
    <property type="entry name" value="PBP1_ABC_ligand_binding-like"/>
    <property type="match status" value="1"/>
</dbReference>
<dbReference type="Gene3D" id="3.40.50.2300">
    <property type="match status" value="2"/>
</dbReference>
<feature type="signal peptide" evidence="3">
    <location>
        <begin position="1"/>
        <end position="28"/>
    </location>
</feature>
<accession>A0ABT0JWG6</accession>
<evidence type="ECO:0000313" key="6">
    <source>
        <dbReference type="Proteomes" id="UP001201873"/>
    </source>
</evidence>
<name>A0ABT0JWG6_9ACTN</name>
<dbReference type="Pfam" id="PF13458">
    <property type="entry name" value="Peripla_BP_6"/>
    <property type="match status" value="1"/>
</dbReference>
<organism evidence="5 6">
    <name type="scientific">Frankia umida</name>
    <dbReference type="NCBI Taxonomy" id="573489"/>
    <lineage>
        <taxon>Bacteria</taxon>
        <taxon>Bacillati</taxon>
        <taxon>Actinomycetota</taxon>
        <taxon>Actinomycetes</taxon>
        <taxon>Frankiales</taxon>
        <taxon>Frankiaceae</taxon>
        <taxon>Frankia</taxon>
    </lineage>
</organism>
<evidence type="ECO:0000256" key="1">
    <source>
        <dbReference type="ARBA" id="ARBA00010062"/>
    </source>
</evidence>
<dbReference type="RefSeq" id="WP_248824286.1">
    <property type="nucleotide sequence ID" value="NZ_JALKFT010000007.1"/>
</dbReference>
<dbReference type="SUPFAM" id="SSF53822">
    <property type="entry name" value="Periplasmic binding protein-like I"/>
    <property type="match status" value="1"/>
</dbReference>
<dbReference type="PANTHER" id="PTHR47235:SF1">
    <property type="entry name" value="BLR6548 PROTEIN"/>
    <property type="match status" value="1"/>
</dbReference>
<comment type="caution">
    <text evidence="5">The sequence shown here is derived from an EMBL/GenBank/DDBJ whole genome shotgun (WGS) entry which is preliminary data.</text>
</comment>
<dbReference type="InterPro" id="IPR028082">
    <property type="entry name" value="Peripla_BP_I"/>
</dbReference>
<proteinExistence type="inferred from homology"/>
<dbReference type="InterPro" id="IPR028081">
    <property type="entry name" value="Leu-bd"/>
</dbReference>
<protein>
    <submittedName>
        <fullName evidence="5">ABC transporter substrate-binding protein</fullName>
    </submittedName>
</protein>
<comment type="similarity">
    <text evidence="1">Belongs to the leucine-binding protein family.</text>
</comment>
<feature type="chain" id="PRO_5045248156" evidence="3">
    <location>
        <begin position="29"/>
        <end position="388"/>
    </location>
</feature>
<gene>
    <name evidence="5" type="ORF">MXD59_08950</name>
</gene>
<keyword evidence="6" id="KW-1185">Reference proteome</keyword>
<dbReference type="EMBL" id="JALKFT010000007">
    <property type="protein sequence ID" value="MCK9875899.1"/>
    <property type="molecule type" value="Genomic_DNA"/>
</dbReference>
<dbReference type="PANTHER" id="PTHR47235">
    <property type="entry name" value="BLR6548 PROTEIN"/>
    <property type="match status" value="1"/>
</dbReference>
<dbReference type="Proteomes" id="UP001201873">
    <property type="component" value="Unassembled WGS sequence"/>
</dbReference>
<reference evidence="5 6" key="1">
    <citation type="submission" date="2022-04" db="EMBL/GenBank/DDBJ databases">
        <title>Genome diversity in the genus Frankia.</title>
        <authorList>
            <person name="Carlos-Shanley C."/>
            <person name="Hahn D."/>
        </authorList>
    </citation>
    <scope>NUCLEOTIDE SEQUENCE [LARGE SCALE GENOMIC DNA]</scope>
    <source>
        <strain evidence="5 6">Ag45/Mut15</strain>
    </source>
</reference>
<keyword evidence="2 3" id="KW-0732">Signal</keyword>
<evidence type="ECO:0000256" key="2">
    <source>
        <dbReference type="ARBA" id="ARBA00022729"/>
    </source>
</evidence>
<feature type="domain" description="Leucine-binding protein" evidence="4">
    <location>
        <begin position="41"/>
        <end position="369"/>
    </location>
</feature>
<evidence type="ECO:0000259" key="4">
    <source>
        <dbReference type="Pfam" id="PF13458"/>
    </source>
</evidence>